<keyword evidence="3" id="KW-1185">Reference proteome</keyword>
<protein>
    <submittedName>
        <fullName evidence="2">Uncharacterized protein</fullName>
    </submittedName>
</protein>
<feature type="compositionally biased region" description="Polar residues" evidence="1">
    <location>
        <begin position="1"/>
        <end position="15"/>
    </location>
</feature>
<dbReference type="EMBL" id="BQNB010015799">
    <property type="protein sequence ID" value="GJT44287.1"/>
    <property type="molecule type" value="Genomic_DNA"/>
</dbReference>
<sequence length="136" mass="14191">MSQTACLGSLSTKPNAPTRLRRGGVVDDGSGGCRGGVASVGGCGDDKGDGGCGGRGSSDLVRRGDGERGGVGGGGHGDDDGGDEVAAGEVVMEMWCRGVVVTRWRRRQVAGIRPESGRKRWERRRKIFEVLCVLFL</sequence>
<reference evidence="2" key="1">
    <citation type="journal article" date="2022" name="Int. J. Mol. Sci.">
        <title>Draft Genome of Tanacetum Coccineum: Genomic Comparison of Closely Related Tanacetum-Family Plants.</title>
        <authorList>
            <person name="Yamashiro T."/>
            <person name="Shiraishi A."/>
            <person name="Nakayama K."/>
            <person name="Satake H."/>
        </authorList>
    </citation>
    <scope>NUCLEOTIDE SEQUENCE</scope>
</reference>
<organism evidence="2 3">
    <name type="scientific">Tanacetum coccineum</name>
    <dbReference type="NCBI Taxonomy" id="301880"/>
    <lineage>
        <taxon>Eukaryota</taxon>
        <taxon>Viridiplantae</taxon>
        <taxon>Streptophyta</taxon>
        <taxon>Embryophyta</taxon>
        <taxon>Tracheophyta</taxon>
        <taxon>Spermatophyta</taxon>
        <taxon>Magnoliopsida</taxon>
        <taxon>eudicotyledons</taxon>
        <taxon>Gunneridae</taxon>
        <taxon>Pentapetalae</taxon>
        <taxon>asterids</taxon>
        <taxon>campanulids</taxon>
        <taxon>Asterales</taxon>
        <taxon>Asteraceae</taxon>
        <taxon>Asteroideae</taxon>
        <taxon>Anthemideae</taxon>
        <taxon>Anthemidinae</taxon>
        <taxon>Tanacetum</taxon>
    </lineage>
</organism>
<accession>A0ABQ5DZE7</accession>
<name>A0ABQ5DZE7_9ASTR</name>
<gene>
    <name evidence="2" type="ORF">Tco_0953002</name>
</gene>
<reference evidence="2" key="2">
    <citation type="submission" date="2022-01" db="EMBL/GenBank/DDBJ databases">
        <authorList>
            <person name="Yamashiro T."/>
            <person name="Shiraishi A."/>
            <person name="Satake H."/>
            <person name="Nakayama K."/>
        </authorList>
    </citation>
    <scope>NUCLEOTIDE SEQUENCE</scope>
</reference>
<feature type="region of interest" description="Disordered" evidence="1">
    <location>
        <begin position="1"/>
        <end position="27"/>
    </location>
</feature>
<evidence type="ECO:0000256" key="1">
    <source>
        <dbReference type="SAM" id="MobiDB-lite"/>
    </source>
</evidence>
<feature type="region of interest" description="Disordered" evidence="1">
    <location>
        <begin position="41"/>
        <end position="84"/>
    </location>
</feature>
<proteinExistence type="predicted"/>
<evidence type="ECO:0000313" key="2">
    <source>
        <dbReference type="EMBL" id="GJT44287.1"/>
    </source>
</evidence>
<evidence type="ECO:0000313" key="3">
    <source>
        <dbReference type="Proteomes" id="UP001151760"/>
    </source>
</evidence>
<comment type="caution">
    <text evidence="2">The sequence shown here is derived from an EMBL/GenBank/DDBJ whole genome shotgun (WGS) entry which is preliminary data.</text>
</comment>
<dbReference type="Proteomes" id="UP001151760">
    <property type="component" value="Unassembled WGS sequence"/>
</dbReference>